<dbReference type="Ensembl" id="ENSDART00000098282.4">
    <property type="protein sequence ID" value="ENSDARP00000089054.2"/>
    <property type="gene ID" value="ENSDARG00000068098.5"/>
</dbReference>
<organism evidence="1">
    <name type="scientific">Danio rerio</name>
    <name type="common">Zebrafish</name>
    <name type="synonym">Brachydanio rerio</name>
    <dbReference type="NCBI Taxonomy" id="7955"/>
    <lineage>
        <taxon>Eukaryota</taxon>
        <taxon>Metazoa</taxon>
        <taxon>Chordata</taxon>
        <taxon>Craniata</taxon>
        <taxon>Vertebrata</taxon>
        <taxon>Euteleostomi</taxon>
        <taxon>Actinopterygii</taxon>
        <taxon>Neopterygii</taxon>
        <taxon>Teleostei</taxon>
        <taxon>Ostariophysi</taxon>
        <taxon>Cypriniformes</taxon>
        <taxon>Danionidae</taxon>
        <taxon>Danioninae</taxon>
        <taxon>Danio</taxon>
    </lineage>
</organism>
<dbReference type="OMA" id="FLEPDRM"/>
<dbReference type="Proteomes" id="UP000000437">
    <property type="component" value="Chromosome 8"/>
</dbReference>
<protein>
    <submittedName>
        <fullName evidence="1 2">Si:ch211-198o12.4</fullName>
    </submittedName>
    <submittedName>
        <fullName evidence="4">Uncharacterized protein isoform X1</fullName>
    </submittedName>
</protein>
<reference evidence="4" key="4">
    <citation type="submission" date="2025-04" db="UniProtKB">
        <authorList>
            <consortium name="RefSeq"/>
        </authorList>
    </citation>
    <scope>IDENTIFICATION</scope>
    <source>
        <strain evidence="4">Tuebingen</strain>
    </source>
</reference>
<dbReference type="RefSeq" id="XP_005167399.1">
    <property type="nucleotide sequence ID" value="XM_005167342.4"/>
</dbReference>
<dbReference type="InterPro" id="IPR028001">
    <property type="entry name" value="SAXO5"/>
</dbReference>
<evidence type="ECO:0007829" key="6">
    <source>
        <dbReference type="PeptideAtlas" id="A4FVG3"/>
    </source>
</evidence>
<dbReference type="GeneID" id="555550"/>
<dbReference type="PANTHER" id="PTHR34828">
    <property type="entry name" value="TESTIS-EXPRESSED PROTEIN 45"/>
    <property type="match status" value="1"/>
</dbReference>
<keyword evidence="3" id="KW-1185">Reference proteome</keyword>
<keyword evidence="6" id="KW-1267">Proteomics identification</keyword>
<accession>A0A8M2BEU5</accession>
<sequence>MKSRISNLPFLHKTDSIYESTTKSNFRLAEIAANRGIEPKLTHLTLQKTNIKMYDDRCAEFVTTSSAFKHLPGATAQLVRPTTSVKTSWTEGTIPEPIYKSSYTKHEISPLSPVLRAKELTNTGVGSSLRQEKKDQFDSTCHENFQYPPPLKSTEKQRVRHSSIPMGDQEKILDRQTMYSSSFRQSAALSPVKVKEYLLPNIKKYRPLNLRELCDDEWITTTEEYCAHKCGPVQLVNINRNLSFVFKGEKPEEKLSTTNQLFFPEINRTQLPVYVDGSSIRNLSCVQFGRPDLAGNFYGTTSQEQFLAKEVIRPKPPIYPPSYVLYEQACVFLEPDRMLTTVQKDFVSLTARRQKLSPSHLHKVQDSHIKPLHGKQDFKTTHSEAFVLKPYCKPFLINPNQRHISHIAF</sequence>
<reference evidence="2" key="2">
    <citation type="submission" date="2012-02" db="UniProtKB">
        <authorList>
            <consortium name="Ensembl"/>
        </authorList>
    </citation>
    <scope>IDENTIFICATION</scope>
    <source>
        <strain evidence="2">Tuebingen</strain>
    </source>
</reference>
<dbReference type="EMBL" id="BC133838">
    <property type="protein sequence ID" value="AAI33839.1"/>
    <property type="molecule type" value="mRNA"/>
</dbReference>
<evidence type="ECO:0000313" key="5">
    <source>
        <dbReference type="ZFIN" id="ZDB-GENE-060503-300"/>
    </source>
</evidence>
<name>A4FVG3_DANRE</name>
<dbReference type="Bgee" id="ENSDARG00000068098">
    <property type="expression patterns" value="Expressed in testis and 4 other cell types or tissues"/>
</dbReference>
<dbReference type="AlphaFoldDB" id="A4FVG3"/>
<dbReference type="ZFIN" id="ZDB-GENE-060503-300">
    <property type="gene designation" value="si:ch211-198o12.4"/>
</dbReference>
<dbReference type="EMBL" id="BX247873">
    <property type="status" value="NOT_ANNOTATED_CDS"/>
    <property type="molecule type" value="Genomic_DNA"/>
</dbReference>
<dbReference type="PANTHER" id="PTHR34828:SF1">
    <property type="entry name" value="TESTIS-EXPRESSED PROTEIN 45"/>
    <property type="match status" value="1"/>
</dbReference>
<accession>A4FVG3</accession>
<evidence type="ECO:0000313" key="4">
    <source>
        <dbReference type="RefSeq" id="XP_005167399.1"/>
    </source>
</evidence>
<dbReference type="PaxDb" id="7955-ENSDARP00000089054"/>
<evidence type="ECO:0000313" key="2">
    <source>
        <dbReference type="Ensembl" id="ENSDARP00000089054"/>
    </source>
</evidence>
<evidence type="ECO:0000313" key="3">
    <source>
        <dbReference type="Proteomes" id="UP000000437"/>
    </source>
</evidence>
<gene>
    <name evidence="1 2 4 5" type="primary">si:ch211-198o12.4</name>
</gene>
<evidence type="ECO:0000313" key="1">
    <source>
        <dbReference type="EMBL" id="AAI33839.1"/>
    </source>
</evidence>
<reference evidence="2 3" key="3">
    <citation type="journal article" date="2013" name="Nature">
        <title>The zebrafish reference genome sequence and its relationship to the human genome.</title>
        <authorList>
            <consortium name="Genome Reference Consortium Zebrafish"/>
            <person name="Howe K."/>
            <person name="Clark M.D."/>
            <person name="Torroja C.F."/>
            <person name="Torrance J."/>
            <person name="Berthelot C."/>
            <person name="Muffato M."/>
            <person name="Collins J.E."/>
            <person name="Humphray S."/>
            <person name="McLaren K."/>
            <person name="Matthews L."/>
            <person name="McLaren S."/>
            <person name="Sealy I."/>
            <person name="Caccamo M."/>
            <person name="Churcher C."/>
            <person name="Scott C."/>
            <person name="Barrett J.C."/>
            <person name="Koch R."/>
            <person name="Rauch G.J."/>
            <person name="White S."/>
            <person name="Chow W."/>
            <person name="Kilian B."/>
            <person name="Quintais L.T."/>
            <person name="Guerra-Assuncao J.A."/>
            <person name="Zhou Y."/>
            <person name="Gu Y."/>
            <person name="Yen J."/>
            <person name="Vogel J.H."/>
            <person name="Eyre T."/>
            <person name="Redmond S."/>
            <person name="Banerjee R."/>
            <person name="Chi J."/>
            <person name="Fu B."/>
            <person name="Langley E."/>
            <person name="Maguire S.F."/>
            <person name="Laird G.K."/>
            <person name="Lloyd D."/>
            <person name="Kenyon E."/>
            <person name="Donaldson S."/>
            <person name="Sehra H."/>
            <person name="Almeida-King J."/>
            <person name="Loveland J."/>
            <person name="Trevanion S."/>
            <person name="Jones M."/>
            <person name="Quail M."/>
            <person name="Willey D."/>
            <person name="Hunt A."/>
            <person name="Burton J."/>
            <person name="Sims S."/>
            <person name="McLay K."/>
            <person name="Plumb B."/>
            <person name="Davis J."/>
            <person name="Clee C."/>
            <person name="Oliver K."/>
            <person name="Clark R."/>
            <person name="Riddle C."/>
            <person name="Elliot D."/>
            <person name="Eliott D."/>
            <person name="Threadgold G."/>
            <person name="Harden G."/>
            <person name="Ware D."/>
            <person name="Begum S."/>
            <person name="Mortimore B."/>
            <person name="Mortimer B."/>
            <person name="Kerry G."/>
            <person name="Heath P."/>
            <person name="Phillimore B."/>
            <person name="Tracey A."/>
            <person name="Corby N."/>
            <person name="Dunn M."/>
            <person name="Johnson C."/>
            <person name="Wood J."/>
            <person name="Clark S."/>
            <person name="Pelan S."/>
            <person name="Griffiths G."/>
            <person name="Smith M."/>
            <person name="Glithero R."/>
            <person name="Howden P."/>
            <person name="Barker N."/>
            <person name="Lloyd C."/>
            <person name="Stevens C."/>
            <person name="Harley J."/>
            <person name="Holt K."/>
            <person name="Panagiotidis G."/>
            <person name="Lovell J."/>
            <person name="Beasley H."/>
            <person name="Henderson C."/>
            <person name="Gordon D."/>
            <person name="Auger K."/>
            <person name="Wright D."/>
            <person name="Collins J."/>
            <person name="Raisen C."/>
            <person name="Dyer L."/>
            <person name="Leung K."/>
            <person name="Robertson L."/>
            <person name="Ambridge K."/>
            <person name="Leongamornlert D."/>
            <person name="McGuire S."/>
            <person name="Gilderthorp R."/>
            <person name="Griffiths C."/>
            <person name="Manthravadi D."/>
            <person name="Nichol S."/>
            <person name="Barker G."/>
            <person name="Whitehead S."/>
            <person name="Kay M."/>
            <person name="Brown J."/>
            <person name="Murnane C."/>
            <person name="Gray E."/>
            <person name="Humphries M."/>
            <person name="Sycamore N."/>
            <person name="Barker D."/>
            <person name="Saunders D."/>
            <person name="Wallis J."/>
            <person name="Babbage A."/>
            <person name="Hammond S."/>
            <person name="Mashreghi-Mohammadi M."/>
            <person name="Barr L."/>
            <person name="Martin S."/>
            <person name="Wray P."/>
            <person name="Ellington A."/>
            <person name="Matthews N."/>
            <person name="Ellwood M."/>
            <person name="Woodmansey R."/>
            <person name="Clark G."/>
            <person name="Cooper J."/>
            <person name="Cooper J."/>
            <person name="Tromans A."/>
            <person name="Grafham D."/>
            <person name="Skuce C."/>
            <person name="Pandian R."/>
            <person name="Andrews R."/>
            <person name="Harrison E."/>
            <person name="Kimberley A."/>
            <person name="Garnett J."/>
            <person name="Fosker N."/>
            <person name="Hall R."/>
            <person name="Garner P."/>
            <person name="Kelly D."/>
            <person name="Bird C."/>
            <person name="Palmer S."/>
            <person name="Gehring I."/>
            <person name="Berger A."/>
            <person name="Dooley C.M."/>
            <person name="Ersan-Urun Z."/>
            <person name="Eser C."/>
            <person name="Geiger H."/>
            <person name="Geisler M."/>
            <person name="Karotki L."/>
            <person name="Kirn A."/>
            <person name="Konantz J."/>
            <person name="Konantz M."/>
            <person name="Oberlander M."/>
            <person name="Rudolph-Geiger S."/>
            <person name="Teucke M."/>
            <person name="Lanz C."/>
            <person name="Raddatz G."/>
            <person name="Osoegawa K."/>
            <person name="Zhu B."/>
            <person name="Rapp A."/>
            <person name="Widaa S."/>
            <person name="Langford C."/>
            <person name="Yang F."/>
            <person name="Schuster S.C."/>
            <person name="Carter N.P."/>
            <person name="Harrow J."/>
            <person name="Ning Z."/>
            <person name="Herrero J."/>
            <person name="Searle S.M."/>
            <person name="Enright A."/>
            <person name="Geisler R."/>
            <person name="Plasterk R.H."/>
            <person name="Lee C."/>
            <person name="Westerfield M."/>
            <person name="de Jong P.J."/>
            <person name="Zon L.I."/>
            <person name="Postlethwait J.H."/>
            <person name="Nusslein-Volhard C."/>
            <person name="Hubbard T.J."/>
            <person name="Roest Crollius H."/>
            <person name="Rogers J."/>
            <person name="Stemple D.L."/>
        </authorList>
    </citation>
    <scope>NUCLEOTIDE SEQUENCE [LARGE SCALE GENOMIC DNA]</scope>
    <source>
        <strain evidence="2">Tuebingen</strain>
    </source>
</reference>
<dbReference type="AGR" id="ZFIN:ZDB-GENE-060503-300"/>
<dbReference type="eggNOG" id="ENOG502R464">
    <property type="taxonomic scope" value="Eukaryota"/>
</dbReference>
<dbReference type="OrthoDB" id="6151791at2759"/>
<proteinExistence type="evidence at protein level"/>
<reference evidence="1" key="1">
    <citation type="submission" date="2007-03" db="EMBL/GenBank/DDBJ databases">
        <authorList>
            <consortium name="NIH - Zebrafish Gene Collection (ZGC) project"/>
        </authorList>
    </citation>
    <scope>NUCLEOTIDE SEQUENCE [LARGE SCALE MRNA]</scope>
    <source>
        <tissue evidence="1">Whole</tissue>
    </source>
</reference>
<dbReference type="GeneTree" id="ENSGT00510000053055"/>